<organism evidence="1 2">
    <name type="scientific">Phytophthora cactorum</name>
    <dbReference type="NCBI Taxonomy" id="29920"/>
    <lineage>
        <taxon>Eukaryota</taxon>
        <taxon>Sar</taxon>
        <taxon>Stramenopiles</taxon>
        <taxon>Oomycota</taxon>
        <taxon>Peronosporomycetes</taxon>
        <taxon>Peronosporales</taxon>
        <taxon>Peronosporaceae</taxon>
        <taxon>Phytophthora</taxon>
    </lineage>
</organism>
<dbReference type="EMBL" id="JAENGZ010000357">
    <property type="protein sequence ID" value="KAG6961161.1"/>
    <property type="molecule type" value="Genomic_DNA"/>
</dbReference>
<name>A0A8T1UE56_9STRA</name>
<accession>A0A8T1UE56</accession>
<gene>
    <name evidence="1" type="ORF">JG687_00007818</name>
</gene>
<protein>
    <submittedName>
        <fullName evidence="1">Uncharacterized protein</fullName>
    </submittedName>
</protein>
<proteinExistence type="predicted"/>
<reference evidence="1" key="1">
    <citation type="submission" date="2021-01" db="EMBL/GenBank/DDBJ databases">
        <title>Phytophthora aleatoria, a newly-described species from Pinus radiata is distinct from Phytophthora cactorum isolates based on comparative genomics.</title>
        <authorList>
            <person name="Mcdougal R."/>
            <person name="Panda P."/>
            <person name="Williams N."/>
            <person name="Studholme D.J."/>
        </authorList>
    </citation>
    <scope>NUCLEOTIDE SEQUENCE</scope>
    <source>
        <strain evidence="1">NZFS 3830</strain>
    </source>
</reference>
<evidence type="ECO:0000313" key="1">
    <source>
        <dbReference type="EMBL" id="KAG6961161.1"/>
    </source>
</evidence>
<evidence type="ECO:0000313" key="2">
    <source>
        <dbReference type="Proteomes" id="UP000688947"/>
    </source>
</evidence>
<comment type="caution">
    <text evidence="1">The sequence shown here is derived from an EMBL/GenBank/DDBJ whole genome shotgun (WGS) entry which is preliminary data.</text>
</comment>
<sequence length="76" mass="8555">MLADRTAMAGLLSSSLNLFQLARVGPEEQSTAVALREQRKLTLTPKRKGWISWHSNLQSKPSLDEESVLLNQNQTY</sequence>
<dbReference type="Proteomes" id="UP000688947">
    <property type="component" value="Unassembled WGS sequence"/>
</dbReference>
<dbReference type="AlphaFoldDB" id="A0A8T1UE56"/>